<feature type="domain" description="HTH lacI-type" evidence="4">
    <location>
        <begin position="37"/>
        <end position="91"/>
    </location>
</feature>
<dbReference type="SUPFAM" id="SSF53822">
    <property type="entry name" value="Periplasmic binding protein-like I"/>
    <property type="match status" value="1"/>
</dbReference>
<evidence type="ECO:0000313" key="5">
    <source>
        <dbReference type="EMBL" id="CUO92480.1"/>
    </source>
</evidence>
<dbReference type="PANTHER" id="PTHR30146:SF109">
    <property type="entry name" value="HTH-TYPE TRANSCRIPTIONAL REGULATOR GALS"/>
    <property type="match status" value="1"/>
</dbReference>
<name>A0A174J5R8_9BACE</name>
<dbReference type="Proteomes" id="UP000095517">
    <property type="component" value="Unassembled WGS sequence"/>
</dbReference>
<dbReference type="EMBL" id="CYZH01000020">
    <property type="protein sequence ID" value="CUO92480.1"/>
    <property type="molecule type" value="Genomic_DNA"/>
</dbReference>
<dbReference type="Gene3D" id="1.10.260.40">
    <property type="entry name" value="lambda repressor-like DNA-binding domains"/>
    <property type="match status" value="1"/>
</dbReference>
<accession>A0A174J5R8</accession>
<dbReference type="Gene3D" id="3.40.50.2300">
    <property type="match status" value="2"/>
</dbReference>
<dbReference type="PROSITE" id="PS50932">
    <property type="entry name" value="HTH_LACI_2"/>
    <property type="match status" value="1"/>
</dbReference>
<keyword evidence="2" id="KW-0238">DNA-binding</keyword>
<keyword evidence="3" id="KW-0804">Transcription</keyword>
<dbReference type="GO" id="GO:0000976">
    <property type="term" value="F:transcription cis-regulatory region binding"/>
    <property type="evidence" value="ECO:0007669"/>
    <property type="project" value="TreeGrafter"/>
</dbReference>
<evidence type="ECO:0000259" key="4">
    <source>
        <dbReference type="PROSITE" id="PS50932"/>
    </source>
</evidence>
<dbReference type="InterPro" id="IPR010982">
    <property type="entry name" value="Lambda_DNA-bd_dom_sf"/>
</dbReference>
<dbReference type="Pfam" id="PF00356">
    <property type="entry name" value="LacI"/>
    <property type="match status" value="1"/>
</dbReference>
<evidence type="ECO:0000256" key="2">
    <source>
        <dbReference type="ARBA" id="ARBA00023125"/>
    </source>
</evidence>
<dbReference type="SMART" id="SM00354">
    <property type="entry name" value="HTH_LACI"/>
    <property type="match status" value="1"/>
</dbReference>
<evidence type="ECO:0000313" key="6">
    <source>
        <dbReference type="Proteomes" id="UP000095517"/>
    </source>
</evidence>
<dbReference type="InterPro" id="IPR046335">
    <property type="entry name" value="LacI/GalR-like_sensor"/>
</dbReference>
<dbReference type="CDD" id="cd01392">
    <property type="entry name" value="HTH_LacI"/>
    <property type="match status" value="1"/>
</dbReference>
<gene>
    <name evidence="5" type="primary">cytR</name>
    <name evidence="5" type="ORF">ERS852397_03111</name>
</gene>
<dbReference type="Pfam" id="PF13377">
    <property type="entry name" value="Peripla_BP_3"/>
    <property type="match status" value="1"/>
</dbReference>
<proteinExistence type="predicted"/>
<dbReference type="STRING" id="338188.ERS852397_03111"/>
<evidence type="ECO:0000256" key="3">
    <source>
        <dbReference type="ARBA" id="ARBA00023163"/>
    </source>
</evidence>
<protein>
    <submittedName>
        <fullName evidence="5">LacI family transcriptional regulator</fullName>
    </submittedName>
</protein>
<keyword evidence="1" id="KW-0805">Transcription regulation</keyword>
<dbReference type="PANTHER" id="PTHR30146">
    <property type="entry name" value="LACI-RELATED TRANSCRIPTIONAL REPRESSOR"/>
    <property type="match status" value="1"/>
</dbReference>
<organism evidence="5 6">
    <name type="scientific">Bacteroides finegoldii</name>
    <dbReference type="NCBI Taxonomy" id="338188"/>
    <lineage>
        <taxon>Bacteria</taxon>
        <taxon>Pseudomonadati</taxon>
        <taxon>Bacteroidota</taxon>
        <taxon>Bacteroidia</taxon>
        <taxon>Bacteroidales</taxon>
        <taxon>Bacteroidaceae</taxon>
        <taxon>Bacteroides</taxon>
    </lineage>
</organism>
<dbReference type="InterPro" id="IPR000843">
    <property type="entry name" value="HTH_LacI"/>
</dbReference>
<dbReference type="GO" id="GO:0003700">
    <property type="term" value="F:DNA-binding transcription factor activity"/>
    <property type="evidence" value="ECO:0007669"/>
    <property type="project" value="TreeGrafter"/>
</dbReference>
<dbReference type="AlphaFoldDB" id="A0A174J5R8"/>
<reference evidence="5 6" key="1">
    <citation type="submission" date="2015-09" db="EMBL/GenBank/DDBJ databases">
        <authorList>
            <consortium name="Pathogen Informatics"/>
        </authorList>
    </citation>
    <scope>NUCLEOTIDE SEQUENCE [LARGE SCALE GENOMIC DNA]</scope>
    <source>
        <strain evidence="5 6">2789STDY5608840</strain>
    </source>
</reference>
<dbReference type="CDD" id="cd06267">
    <property type="entry name" value="PBP1_LacI_sugar_binding-like"/>
    <property type="match status" value="1"/>
</dbReference>
<dbReference type="InterPro" id="IPR028082">
    <property type="entry name" value="Peripla_BP_I"/>
</dbReference>
<sequence>MVYVKNIVSDMRIYPGMCFLCKRIKVKDLQMEYRKHTSLKDLAQALGVSIPTVSRALKDSSEISRELCAKAKELAKEMNYRPNPFAMSLRKNAPRIIGVIVPDIVTHFFASILNGIENMAIANGYFVIITTSHESYEHEKRNVENLVNMRVEGIIACLSQETTDYSHFAALKDINMPLILFDRVCLTEQFSSVVADGVQSAQMATQHLLDNGSKRVAFIGGANHLDIVKKRKHGYLEALRDNRIPIEKELVVCRKIDYEEGKIATETLLSLPQPPDAILAMNDTLAFAAMEVIKKHGLRIPDDIAIIGYTDEQHANYVEPKLSAVSHQTYKMGETACRLLIEQIKGDKAVKQVVIPTHLQVRESSIKNNANLFGLYT</sequence>
<dbReference type="SUPFAM" id="SSF47413">
    <property type="entry name" value="lambda repressor-like DNA-binding domains"/>
    <property type="match status" value="1"/>
</dbReference>
<evidence type="ECO:0000256" key="1">
    <source>
        <dbReference type="ARBA" id="ARBA00023015"/>
    </source>
</evidence>